<evidence type="ECO:0000313" key="2">
    <source>
        <dbReference type="EMBL" id="RCW44358.1"/>
    </source>
</evidence>
<dbReference type="EMBL" id="QPJD01000012">
    <property type="protein sequence ID" value="RCW44358.1"/>
    <property type="molecule type" value="Genomic_DNA"/>
</dbReference>
<reference evidence="2 3" key="1">
    <citation type="submission" date="2018-07" db="EMBL/GenBank/DDBJ databases">
        <title>Genomic Encyclopedia of Type Strains, Phase III (KMG-III): the genomes of soil and plant-associated and newly described type strains.</title>
        <authorList>
            <person name="Whitman W."/>
        </authorList>
    </citation>
    <scope>NUCLEOTIDE SEQUENCE [LARGE SCALE GENOMIC DNA]</scope>
    <source>
        <strain evidence="2 3">CECT 7506</strain>
    </source>
</reference>
<evidence type="ECO:0008006" key="4">
    <source>
        <dbReference type="Google" id="ProtNLM"/>
    </source>
</evidence>
<evidence type="ECO:0000256" key="1">
    <source>
        <dbReference type="SAM" id="MobiDB-lite"/>
    </source>
</evidence>
<keyword evidence="3" id="KW-1185">Reference proteome</keyword>
<comment type="caution">
    <text evidence="2">The sequence shown here is derived from an EMBL/GenBank/DDBJ whole genome shotgun (WGS) entry which is preliminary data.</text>
</comment>
<gene>
    <name evidence="2" type="ORF">DFP97_112224</name>
</gene>
<feature type="region of interest" description="Disordered" evidence="1">
    <location>
        <begin position="38"/>
        <end position="69"/>
    </location>
</feature>
<evidence type="ECO:0000313" key="3">
    <source>
        <dbReference type="Proteomes" id="UP000252415"/>
    </source>
</evidence>
<name>A0A368VR38_9BACL</name>
<dbReference type="RefSeq" id="WP_342773288.1">
    <property type="nucleotide sequence ID" value="NZ_QPJD01000012.1"/>
</dbReference>
<dbReference type="AlphaFoldDB" id="A0A368VR38"/>
<proteinExistence type="predicted"/>
<protein>
    <recommendedName>
        <fullName evidence="4">Glyoxalase-like domain-containing protein</fullName>
    </recommendedName>
</protein>
<sequence>MNRVVLFELSSQNPELQAKFFSTVFGWEVSEPQWAYSTAKTGSDEKPGLDGGIAQGPAEFQQGTRIKSK</sequence>
<dbReference type="Proteomes" id="UP000252415">
    <property type="component" value="Unassembled WGS sequence"/>
</dbReference>
<accession>A0A368VR38</accession>
<organism evidence="2 3">
    <name type="scientific">Paenibacillus prosopidis</name>
    <dbReference type="NCBI Taxonomy" id="630520"/>
    <lineage>
        <taxon>Bacteria</taxon>
        <taxon>Bacillati</taxon>
        <taxon>Bacillota</taxon>
        <taxon>Bacilli</taxon>
        <taxon>Bacillales</taxon>
        <taxon>Paenibacillaceae</taxon>
        <taxon>Paenibacillus</taxon>
    </lineage>
</organism>